<evidence type="ECO:0000313" key="2">
    <source>
        <dbReference type="Proteomes" id="UP000244073"/>
    </source>
</evidence>
<proteinExistence type="predicted"/>
<dbReference type="GeneID" id="63816725"/>
<dbReference type="EMBL" id="MSFN02000003">
    <property type="protein sequence ID" value="PTU21584.1"/>
    <property type="molecule type" value="Genomic_DNA"/>
</dbReference>
<dbReference type="Proteomes" id="UP000244073">
    <property type="component" value="Unassembled WGS sequence"/>
</dbReference>
<organism evidence="1 2">
    <name type="scientific">Aspergillus ochraceoroseus IBT 24754</name>
    <dbReference type="NCBI Taxonomy" id="1392256"/>
    <lineage>
        <taxon>Eukaryota</taxon>
        <taxon>Fungi</taxon>
        <taxon>Dikarya</taxon>
        <taxon>Ascomycota</taxon>
        <taxon>Pezizomycotina</taxon>
        <taxon>Eurotiomycetes</taxon>
        <taxon>Eurotiomycetidae</taxon>
        <taxon>Eurotiales</taxon>
        <taxon>Aspergillaceae</taxon>
        <taxon>Aspergillus</taxon>
        <taxon>Aspergillus subgen. Nidulantes</taxon>
    </lineage>
</organism>
<sequence>MSALDSLSCWMKLCLYCLTMFRNLTPNLTLALDIEPLPLLYNAKANDGIDPLSRLIRELLRGNKQPCFECFYQKFFKVITVLRLKDLYLFDYEPI</sequence>
<evidence type="ECO:0000313" key="1">
    <source>
        <dbReference type="EMBL" id="PTU21584.1"/>
    </source>
</evidence>
<gene>
    <name evidence="1" type="ORF">P175DRAFT_0531105</name>
</gene>
<name>A0A2T5LZ80_9EURO</name>
<dbReference type="VEuPathDB" id="FungiDB:P175DRAFT_0531105"/>
<accession>A0A2T5LZ80</accession>
<dbReference type="AlphaFoldDB" id="A0A2T5LZ80"/>
<protein>
    <submittedName>
        <fullName evidence="1">Uncharacterized protein</fullName>
    </submittedName>
</protein>
<reference evidence="1 2" key="1">
    <citation type="journal article" date="2018" name="Proc. Natl. Acad. Sci. U.S.A.">
        <title>Linking secondary metabolites to gene clusters through genome sequencing of six diverse Aspergillus species.</title>
        <authorList>
            <person name="Kaerboelling I."/>
            <person name="Vesth T.C."/>
            <person name="Frisvad J.C."/>
            <person name="Nybo J.L."/>
            <person name="Theobald S."/>
            <person name="Kuo A."/>
            <person name="Bowyer P."/>
            <person name="Matsuda Y."/>
            <person name="Mondo S."/>
            <person name="Lyhne E.K."/>
            <person name="Kogle M.E."/>
            <person name="Clum A."/>
            <person name="Lipzen A."/>
            <person name="Salamov A."/>
            <person name="Ngan C.Y."/>
            <person name="Daum C."/>
            <person name="Chiniquy J."/>
            <person name="Barry K."/>
            <person name="LaButti K."/>
            <person name="Haridas S."/>
            <person name="Simmons B.A."/>
            <person name="Magnuson J.K."/>
            <person name="Mortensen U.H."/>
            <person name="Larsen T.O."/>
            <person name="Grigoriev I.V."/>
            <person name="Baker S.E."/>
            <person name="Andersen M.R."/>
        </authorList>
    </citation>
    <scope>NUCLEOTIDE SEQUENCE [LARGE SCALE GENOMIC DNA]</scope>
    <source>
        <strain evidence="1 2">IBT 24754</strain>
    </source>
</reference>
<comment type="caution">
    <text evidence="1">The sequence shown here is derived from an EMBL/GenBank/DDBJ whole genome shotgun (WGS) entry which is preliminary data.</text>
</comment>
<dbReference type="RefSeq" id="XP_040752976.1">
    <property type="nucleotide sequence ID" value="XM_040899843.1"/>
</dbReference>